<feature type="transmembrane region" description="Helical" evidence="7">
    <location>
        <begin position="470"/>
        <end position="491"/>
    </location>
</feature>
<evidence type="ECO:0000256" key="6">
    <source>
        <dbReference type="SAM" id="MobiDB-lite"/>
    </source>
</evidence>
<reference evidence="8 9" key="1">
    <citation type="journal article" date="2017" name="Nat. Ecol. Evol.">
        <title>Scallop genome provides insights into evolution of bilaterian karyotype and development.</title>
        <authorList>
            <person name="Wang S."/>
            <person name="Zhang J."/>
            <person name="Jiao W."/>
            <person name="Li J."/>
            <person name="Xun X."/>
            <person name="Sun Y."/>
            <person name="Guo X."/>
            <person name="Huan P."/>
            <person name="Dong B."/>
            <person name="Zhang L."/>
            <person name="Hu X."/>
            <person name="Sun X."/>
            <person name="Wang J."/>
            <person name="Zhao C."/>
            <person name="Wang Y."/>
            <person name="Wang D."/>
            <person name="Huang X."/>
            <person name="Wang R."/>
            <person name="Lv J."/>
            <person name="Li Y."/>
            <person name="Zhang Z."/>
            <person name="Liu B."/>
            <person name="Lu W."/>
            <person name="Hui Y."/>
            <person name="Liang J."/>
            <person name="Zhou Z."/>
            <person name="Hou R."/>
            <person name="Li X."/>
            <person name="Liu Y."/>
            <person name="Li H."/>
            <person name="Ning X."/>
            <person name="Lin Y."/>
            <person name="Zhao L."/>
            <person name="Xing Q."/>
            <person name="Dou J."/>
            <person name="Li Y."/>
            <person name="Mao J."/>
            <person name="Guo H."/>
            <person name="Dou H."/>
            <person name="Li T."/>
            <person name="Mu C."/>
            <person name="Jiang W."/>
            <person name="Fu Q."/>
            <person name="Fu X."/>
            <person name="Miao Y."/>
            <person name="Liu J."/>
            <person name="Yu Q."/>
            <person name="Li R."/>
            <person name="Liao H."/>
            <person name="Li X."/>
            <person name="Kong Y."/>
            <person name="Jiang Z."/>
            <person name="Chourrout D."/>
            <person name="Li R."/>
            <person name="Bao Z."/>
        </authorList>
    </citation>
    <scope>NUCLEOTIDE SEQUENCE [LARGE SCALE GENOMIC DNA]</scope>
    <source>
        <strain evidence="8 9">PY_sf001</strain>
    </source>
</reference>
<feature type="transmembrane region" description="Helical" evidence="7">
    <location>
        <begin position="55"/>
        <end position="75"/>
    </location>
</feature>
<dbReference type="InterPro" id="IPR002549">
    <property type="entry name" value="AI-2E-like"/>
</dbReference>
<proteinExistence type="inferred from homology"/>
<sequence>MTAAYIYQVIWTLLVGYLLAVIFLWSPDTRRYLRYLSIPVWIVLTLHVATAAGYLRVPLLLFLVVVIVIGFVAEINEARLSEGRSVPQTPVEAAWIFLAGDSETEQPDVAQNLEKDEKTDNQSSDVTESHEAETEKTKESTDVKKPSYLPVRSPTVSSASSPQKKQDRPKLQMKESAEKSQEKSEVKARSLIDNCFIYLFWLLVLTRIWLNIWVVQLLFPIGLVMWLFKSFVIQLGSGGIFGEKVELVKKVLKKWLVSRREVLTPRWIRGIAKLVLRGDHKIVSVLEQSLDKTTSVLFILLLLFGTAILMIFGAIQIQQESMLFVKMTSEVMNNTLNSEINSWLPNGEDLQKAMDSMMGNAYLYGRNWIAARLRDFVSGNMDKGSSNNTHIETQVLEVWDRLYESWLSRNATSSSLQTTSAFNVLPTDMNSVKSMWEVVSKGDAFNISQIVAFVKDNIGTFMSVIDSVWIVLKGNMNLVLSLVTATLSVVFGGGTALLNFFISSVIFLTTLFYLLATSGNQYKPLEWFSNLSPTQGTGGIGQAVEEAIT</sequence>
<evidence type="ECO:0000256" key="4">
    <source>
        <dbReference type="ARBA" id="ARBA00022989"/>
    </source>
</evidence>
<dbReference type="GO" id="GO:0016020">
    <property type="term" value="C:membrane"/>
    <property type="evidence" value="ECO:0007669"/>
    <property type="project" value="UniProtKB-SubCell"/>
</dbReference>
<feature type="transmembrane region" description="Helical" evidence="7">
    <location>
        <begin position="32"/>
        <end position="49"/>
    </location>
</feature>
<dbReference type="OrthoDB" id="5970161at2759"/>
<evidence type="ECO:0000256" key="1">
    <source>
        <dbReference type="ARBA" id="ARBA00004141"/>
    </source>
</evidence>
<evidence type="ECO:0000313" key="9">
    <source>
        <dbReference type="Proteomes" id="UP000242188"/>
    </source>
</evidence>
<dbReference type="AlphaFoldDB" id="A0A210QIK3"/>
<feature type="transmembrane region" description="Helical" evidence="7">
    <location>
        <begin position="6"/>
        <end position="25"/>
    </location>
</feature>
<dbReference type="Proteomes" id="UP000242188">
    <property type="component" value="Unassembled WGS sequence"/>
</dbReference>
<feature type="region of interest" description="Disordered" evidence="6">
    <location>
        <begin position="112"/>
        <end position="181"/>
    </location>
</feature>
<feature type="compositionally biased region" description="Basic and acidic residues" evidence="6">
    <location>
        <begin position="127"/>
        <end position="145"/>
    </location>
</feature>
<keyword evidence="9" id="KW-1185">Reference proteome</keyword>
<organism evidence="8 9">
    <name type="scientific">Mizuhopecten yessoensis</name>
    <name type="common">Japanese scallop</name>
    <name type="synonym">Patinopecten yessoensis</name>
    <dbReference type="NCBI Taxonomy" id="6573"/>
    <lineage>
        <taxon>Eukaryota</taxon>
        <taxon>Metazoa</taxon>
        <taxon>Spiralia</taxon>
        <taxon>Lophotrochozoa</taxon>
        <taxon>Mollusca</taxon>
        <taxon>Bivalvia</taxon>
        <taxon>Autobranchia</taxon>
        <taxon>Pteriomorphia</taxon>
        <taxon>Pectinida</taxon>
        <taxon>Pectinoidea</taxon>
        <taxon>Pectinidae</taxon>
        <taxon>Mizuhopecten</taxon>
    </lineage>
</organism>
<comment type="similarity">
    <text evidence="2">Belongs to the autoinducer-2 exporter (AI-2E) (TC 2.A.86) family.</text>
</comment>
<dbReference type="PANTHER" id="PTHR21716">
    <property type="entry name" value="TRANSMEMBRANE PROTEIN"/>
    <property type="match status" value="1"/>
</dbReference>
<feature type="transmembrane region" description="Helical" evidence="7">
    <location>
        <begin position="296"/>
        <end position="317"/>
    </location>
</feature>
<dbReference type="STRING" id="6573.A0A210QIK3"/>
<accession>A0A210QIK3</accession>
<dbReference type="PANTHER" id="PTHR21716:SF4">
    <property type="entry name" value="TRANSMEMBRANE PROTEIN 245"/>
    <property type="match status" value="1"/>
</dbReference>
<dbReference type="EMBL" id="NEDP02003487">
    <property type="protein sequence ID" value="OWF48593.1"/>
    <property type="molecule type" value="Genomic_DNA"/>
</dbReference>
<keyword evidence="3 7" id="KW-0812">Transmembrane</keyword>
<protein>
    <submittedName>
        <fullName evidence="8">Transmembrane protein 245</fullName>
    </submittedName>
</protein>
<name>A0A210QIK3_MIZYE</name>
<keyword evidence="5 7" id="KW-0472">Membrane</keyword>
<evidence type="ECO:0000256" key="3">
    <source>
        <dbReference type="ARBA" id="ARBA00022692"/>
    </source>
</evidence>
<comment type="subcellular location">
    <subcellularLocation>
        <location evidence="1">Membrane</location>
        <topology evidence="1">Multi-pass membrane protein</topology>
    </subcellularLocation>
</comment>
<feature type="transmembrane region" description="Helical" evidence="7">
    <location>
        <begin position="497"/>
        <end position="516"/>
    </location>
</feature>
<evidence type="ECO:0000256" key="5">
    <source>
        <dbReference type="ARBA" id="ARBA00023136"/>
    </source>
</evidence>
<evidence type="ECO:0000256" key="7">
    <source>
        <dbReference type="SAM" id="Phobius"/>
    </source>
</evidence>
<feature type="compositionally biased region" description="Polar residues" evidence="6">
    <location>
        <begin position="154"/>
        <end position="163"/>
    </location>
</feature>
<evidence type="ECO:0000313" key="8">
    <source>
        <dbReference type="EMBL" id="OWF48593.1"/>
    </source>
</evidence>
<keyword evidence="4 7" id="KW-1133">Transmembrane helix</keyword>
<evidence type="ECO:0000256" key="2">
    <source>
        <dbReference type="ARBA" id="ARBA00009773"/>
    </source>
</evidence>
<comment type="caution">
    <text evidence="8">The sequence shown here is derived from an EMBL/GenBank/DDBJ whole genome shotgun (WGS) entry which is preliminary data.</text>
</comment>
<feature type="compositionally biased region" description="Basic and acidic residues" evidence="6">
    <location>
        <begin position="164"/>
        <end position="181"/>
    </location>
</feature>
<gene>
    <name evidence="8" type="ORF">KP79_PYT04516</name>
</gene>
<feature type="transmembrane region" description="Helical" evidence="7">
    <location>
        <begin position="195"/>
        <end position="228"/>
    </location>
</feature>